<comment type="caution">
    <text evidence="1">The sequence shown here is derived from an EMBL/GenBank/DDBJ whole genome shotgun (WGS) entry which is preliminary data.</text>
</comment>
<evidence type="ECO:0000313" key="1">
    <source>
        <dbReference type="EMBL" id="KAJ8123349.1"/>
    </source>
</evidence>
<keyword evidence="2" id="KW-1185">Reference proteome</keyword>
<protein>
    <submittedName>
        <fullName evidence="1">Uncharacterized protein</fullName>
    </submittedName>
</protein>
<organism evidence="1 2">
    <name type="scientific">Nemania bipapillata</name>
    <dbReference type="NCBI Taxonomy" id="110536"/>
    <lineage>
        <taxon>Eukaryota</taxon>
        <taxon>Fungi</taxon>
        <taxon>Dikarya</taxon>
        <taxon>Ascomycota</taxon>
        <taxon>Pezizomycotina</taxon>
        <taxon>Sordariomycetes</taxon>
        <taxon>Xylariomycetidae</taxon>
        <taxon>Xylariales</taxon>
        <taxon>Xylariaceae</taxon>
        <taxon>Nemania</taxon>
    </lineage>
</organism>
<gene>
    <name evidence="1" type="ORF">ONZ43_g682</name>
</gene>
<sequence length="76" mass="7693">MPISKSSNKLNLNRRESQADGSHGDDLDVADGQANEEARKAALPEDHAGSLGDAQAAAIADGAGDLHAAADDLEGV</sequence>
<accession>A0ACC2J7A5</accession>
<dbReference type="EMBL" id="JAPESX010000094">
    <property type="protein sequence ID" value="KAJ8123349.1"/>
    <property type="molecule type" value="Genomic_DNA"/>
</dbReference>
<name>A0ACC2J7A5_9PEZI</name>
<dbReference type="Proteomes" id="UP001153334">
    <property type="component" value="Unassembled WGS sequence"/>
</dbReference>
<reference evidence="1" key="1">
    <citation type="submission" date="2022-11" db="EMBL/GenBank/DDBJ databases">
        <title>Genome Sequence of Nemania bipapillata.</title>
        <authorList>
            <person name="Buettner E."/>
        </authorList>
    </citation>
    <scope>NUCLEOTIDE SEQUENCE</scope>
    <source>
        <strain evidence="1">CP14</strain>
    </source>
</reference>
<evidence type="ECO:0000313" key="2">
    <source>
        <dbReference type="Proteomes" id="UP001153334"/>
    </source>
</evidence>
<proteinExistence type="predicted"/>